<feature type="domain" description="BD-FAE-like" evidence="2">
    <location>
        <begin position="26"/>
        <end position="215"/>
    </location>
</feature>
<evidence type="ECO:0000313" key="4">
    <source>
        <dbReference type="Proteomes" id="UP001595979"/>
    </source>
</evidence>
<dbReference type="RefSeq" id="WP_380046578.1">
    <property type="nucleotide sequence ID" value="NZ_JBHSOH010000005.1"/>
</dbReference>
<evidence type="ECO:0000313" key="3">
    <source>
        <dbReference type="EMBL" id="MFC5847435.1"/>
    </source>
</evidence>
<keyword evidence="4" id="KW-1185">Reference proteome</keyword>
<accession>A0ABW1DGW5</accession>
<organism evidence="3 4">
    <name type="scientific">Deinococcus petrolearius</name>
    <dbReference type="NCBI Taxonomy" id="1751295"/>
    <lineage>
        <taxon>Bacteria</taxon>
        <taxon>Thermotogati</taxon>
        <taxon>Deinococcota</taxon>
        <taxon>Deinococci</taxon>
        <taxon>Deinococcales</taxon>
        <taxon>Deinococcaceae</taxon>
        <taxon>Deinococcus</taxon>
    </lineage>
</organism>
<dbReference type="EMBL" id="JBHSOH010000005">
    <property type="protein sequence ID" value="MFC5847435.1"/>
    <property type="molecule type" value="Genomic_DNA"/>
</dbReference>
<dbReference type="Gene3D" id="3.40.50.1820">
    <property type="entry name" value="alpha/beta hydrolase"/>
    <property type="match status" value="1"/>
</dbReference>
<comment type="caution">
    <text evidence="3">The sequence shown here is derived from an EMBL/GenBank/DDBJ whole genome shotgun (WGS) entry which is preliminary data.</text>
</comment>
<dbReference type="InterPro" id="IPR049492">
    <property type="entry name" value="BD-FAE-like_dom"/>
</dbReference>
<name>A0ABW1DGW5_9DEIO</name>
<evidence type="ECO:0000256" key="1">
    <source>
        <dbReference type="ARBA" id="ARBA00022801"/>
    </source>
</evidence>
<dbReference type="InterPro" id="IPR050300">
    <property type="entry name" value="GDXG_lipolytic_enzyme"/>
</dbReference>
<dbReference type="GO" id="GO:0016787">
    <property type="term" value="F:hydrolase activity"/>
    <property type="evidence" value="ECO:0007669"/>
    <property type="project" value="UniProtKB-KW"/>
</dbReference>
<sequence>MFPADFPPDDLELVPGLPFGRHGQSLDLLRPRRRPAWPAPAILHLHGGAWVKFGRWAPANVFLARAGFVTVSADYRLAPAAVFPAQLDDVGEAVTWLRANAGTWHLDPARLGAWGVSAGAHLAALLGTGAGTRGQPAVQAVANVSGPMDFFDPALAFGPEPFPLLGGPWAERRALAAQASPVRHVSGRSAPFLHLHGLHDAEVPVSQARRMHAALREAGVPSELALLDGGHYVNDTHRAEVEARLLAFFRRVLGD</sequence>
<keyword evidence="1 3" id="KW-0378">Hydrolase</keyword>
<gene>
    <name evidence="3" type="ORF">ACFPQ6_03850</name>
</gene>
<dbReference type="InterPro" id="IPR029058">
    <property type="entry name" value="AB_hydrolase_fold"/>
</dbReference>
<dbReference type="PANTHER" id="PTHR48081:SF13">
    <property type="entry name" value="ALPHA_BETA HYDROLASE"/>
    <property type="match status" value="1"/>
</dbReference>
<proteinExistence type="predicted"/>
<evidence type="ECO:0000259" key="2">
    <source>
        <dbReference type="Pfam" id="PF20434"/>
    </source>
</evidence>
<dbReference type="Proteomes" id="UP001595979">
    <property type="component" value="Unassembled WGS sequence"/>
</dbReference>
<reference evidence="4" key="1">
    <citation type="journal article" date="2019" name="Int. J. Syst. Evol. Microbiol.">
        <title>The Global Catalogue of Microorganisms (GCM) 10K type strain sequencing project: providing services to taxonomists for standard genome sequencing and annotation.</title>
        <authorList>
            <consortium name="The Broad Institute Genomics Platform"/>
            <consortium name="The Broad Institute Genome Sequencing Center for Infectious Disease"/>
            <person name="Wu L."/>
            <person name="Ma J."/>
        </authorList>
    </citation>
    <scope>NUCLEOTIDE SEQUENCE [LARGE SCALE GENOMIC DNA]</scope>
    <source>
        <strain evidence="4">CGMCC 1.15053</strain>
    </source>
</reference>
<protein>
    <submittedName>
        <fullName evidence="3">Alpha/beta hydrolase fold domain-containing protein</fullName>
    </submittedName>
</protein>
<dbReference type="Pfam" id="PF20434">
    <property type="entry name" value="BD-FAE"/>
    <property type="match status" value="1"/>
</dbReference>
<dbReference type="SUPFAM" id="SSF53474">
    <property type="entry name" value="alpha/beta-Hydrolases"/>
    <property type="match status" value="1"/>
</dbReference>
<dbReference type="PANTHER" id="PTHR48081">
    <property type="entry name" value="AB HYDROLASE SUPERFAMILY PROTEIN C4A8.06C"/>
    <property type="match status" value="1"/>
</dbReference>